<gene>
    <name evidence="4" type="ORF">GCM10025876_23290</name>
</gene>
<dbReference type="CDD" id="cd04301">
    <property type="entry name" value="NAT_SF"/>
    <property type="match status" value="1"/>
</dbReference>
<evidence type="ECO:0000313" key="5">
    <source>
        <dbReference type="Proteomes" id="UP001157125"/>
    </source>
</evidence>
<proteinExistence type="predicted"/>
<keyword evidence="5" id="KW-1185">Reference proteome</keyword>
<dbReference type="Gene3D" id="3.40.630.30">
    <property type="match status" value="1"/>
</dbReference>
<keyword evidence="2" id="KW-0012">Acyltransferase</keyword>
<dbReference type="Pfam" id="PF00583">
    <property type="entry name" value="Acetyltransf_1"/>
    <property type="match status" value="1"/>
</dbReference>
<name>A0ABQ6IEC7_9MICO</name>
<accession>A0ABQ6IEC7</accession>
<dbReference type="SUPFAM" id="SSF55729">
    <property type="entry name" value="Acyl-CoA N-acyltransferases (Nat)"/>
    <property type="match status" value="1"/>
</dbReference>
<dbReference type="PROSITE" id="PS51186">
    <property type="entry name" value="GNAT"/>
    <property type="match status" value="1"/>
</dbReference>
<dbReference type="Proteomes" id="UP001157125">
    <property type="component" value="Unassembled WGS sequence"/>
</dbReference>
<reference evidence="5" key="1">
    <citation type="journal article" date="2019" name="Int. J. Syst. Evol. Microbiol.">
        <title>The Global Catalogue of Microorganisms (GCM) 10K type strain sequencing project: providing services to taxonomists for standard genome sequencing and annotation.</title>
        <authorList>
            <consortium name="The Broad Institute Genomics Platform"/>
            <consortium name="The Broad Institute Genome Sequencing Center for Infectious Disease"/>
            <person name="Wu L."/>
            <person name="Ma J."/>
        </authorList>
    </citation>
    <scope>NUCLEOTIDE SEQUENCE [LARGE SCALE GENOMIC DNA]</scope>
    <source>
        <strain evidence="5">NBRC 112299</strain>
    </source>
</reference>
<evidence type="ECO:0000259" key="3">
    <source>
        <dbReference type="PROSITE" id="PS51186"/>
    </source>
</evidence>
<dbReference type="EMBL" id="BSUN01000001">
    <property type="protein sequence ID" value="GMA36125.1"/>
    <property type="molecule type" value="Genomic_DNA"/>
</dbReference>
<dbReference type="PANTHER" id="PTHR43877">
    <property type="entry name" value="AMINOALKYLPHOSPHONATE N-ACETYLTRANSFERASE-RELATED-RELATED"/>
    <property type="match status" value="1"/>
</dbReference>
<evidence type="ECO:0000256" key="2">
    <source>
        <dbReference type="ARBA" id="ARBA00023315"/>
    </source>
</evidence>
<dbReference type="InterPro" id="IPR050832">
    <property type="entry name" value="Bact_Acetyltransf"/>
</dbReference>
<feature type="domain" description="N-acetyltransferase" evidence="3">
    <location>
        <begin position="25"/>
        <end position="181"/>
    </location>
</feature>
<dbReference type="InterPro" id="IPR000182">
    <property type="entry name" value="GNAT_dom"/>
</dbReference>
<comment type="caution">
    <text evidence="4">The sequence shown here is derived from an EMBL/GenBank/DDBJ whole genome shotgun (WGS) entry which is preliminary data.</text>
</comment>
<dbReference type="PANTHER" id="PTHR43877:SF2">
    <property type="entry name" value="AMINOALKYLPHOSPHONATE N-ACETYLTRANSFERASE-RELATED"/>
    <property type="match status" value="1"/>
</dbReference>
<dbReference type="InterPro" id="IPR016181">
    <property type="entry name" value="Acyl_CoA_acyltransferase"/>
</dbReference>
<organism evidence="4 5">
    <name type="scientific">Demequina litorisediminis</name>
    <dbReference type="NCBI Taxonomy" id="1849022"/>
    <lineage>
        <taxon>Bacteria</taxon>
        <taxon>Bacillati</taxon>
        <taxon>Actinomycetota</taxon>
        <taxon>Actinomycetes</taxon>
        <taxon>Micrococcales</taxon>
        <taxon>Demequinaceae</taxon>
        <taxon>Demequina</taxon>
    </lineage>
</organism>
<protein>
    <recommendedName>
        <fullName evidence="3">N-acetyltransferase domain-containing protein</fullName>
    </recommendedName>
</protein>
<sequence length="193" mass="20709">MTPHEAGADTPVAPAFVRPGAAVRVAILDAPEDRAAVSAMLADYLTVTEREKGARVLDASALPERYRREIDDPAAALADATVLIAEVDGTPLGMVVLTAAREGRCEIKRLWTLPPARGRGVGAALIEAACAMASARGDTVAALTVWRWREGARRLYGRLGFVEVDSWEERADLVCYRRALTPTDPATAGRERS</sequence>
<keyword evidence="1" id="KW-0808">Transferase</keyword>
<evidence type="ECO:0000256" key="1">
    <source>
        <dbReference type="ARBA" id="ARBA00022679"/>
    </source>
</evidence>
<evidence type="ECO:0000313" key="4">
    <source>
        <dbReference type="EMBL" id="GMA36125.1"/>
    </source>
</evidence>